<gene>
    <name evidence="2" type="ORF">L210DRAFT_2454193</name>
</gene>
<organism evidence="2 3">
    <name type="scientific">Boletus edulis BED1</name>
    <dbReference type="NCBI Taxonomy" id="1328754"/>
    <lineage>
        <taxon>Eukaryota</taxon>
        <taxon>Fungi</taxon>
        <taxon>Dikarya</taxon>
        <taxon>Basidiomycota</taxon>
        <taxon>Agaricomycotina</taxon>
        <taxon>Agaricomycetes</taxon>
        <taxon>Agaricomycetidae</taxon>
        <taxon>Boletales</taxon>
        <taxon>Boletineae</taxon>
        <taxon>Boletaceae</taxon>
        <taxon>Boletoideae</taxon>
        <taxon>Boletus</taxon>
    </lineage>
</organism>
<reference evidence="2" key="2">
    <citation type="journal article" date="2020" name="Nat. Commun.">
        <title>Large-scale genome sequencing of mycorrhizal fungi provides insights into the early evolution of symbiotic traits.</title>
        <authorList>
            <person name="Miyauchi S."/>
            <person name="Kiss E."/>
            <person name="Kuo A."/>
            <person name="Drula E."/>
            <person name="Kohler A."/>
            <person name="Sanchez-Garcia M."/>
            <person name="Morin E."/>
            <person name="Andreopoulos B."/>
            <person name="Barry K.W."/>
            <person name="Bonito G."/>
            <person name="Buee M."/>
            <person name="Carver A."/>
            <person name="Chen C."/>
            <person name="Cichocki N."/>
            <person name="Clum A."/>
            <person name="Culley D."/>
            <person name="Crous P.W."/>
            <person name="Fauchery L."/>
            <person name="Girlanda M."/>
            <person name="Hayes R.D."/>
            <person name="Keri Z."/>
            <person name="LaButti K."/>
            <person name="Lipzen A."/>
            <person name="Lombard V."/>
            <person name="Magnuson J."/>
            <person name="Maillard F."/>
            <person name="Murat C."/>
            <person name="Nolan M."/>
            <person name="Ohm R.A."/>
            <person name="Pangilinan J."/>
            <person name="Pereira M.F."/>
            <person name="Perotto S."/>
            <person name="Peter M."/>
            <person name="Pfister S."/>
            <person name="Riley R."/>
            <person name="Sitrit Y."/>
            <person name="Stielow J.B."/>
            <person name="Szollosi G."/>
            <person name="Zifcakova L."/>
            <person name="Stursova M."/>
            <person name="Spatafora J.W."/>
            <person name="Tedersoo L."/>
            <person name="Vaario L.M."/>
            <person name="Yamada A."/>
            <person name="Yan M."/>
            <person name="Wang P."/>
            <person name="Xu J."/>
            <person name="Bruns T."/>
            <person name="Baldrian P."/>
            <person name="Vilgalys R."/>
            <person name="Dunand C."/>
            <person name="Henrissat B."/>
            <person name="Grigoriev I.V."/>
            <person name="Hibbett D."/>
            <person name="Nagy L.G."/>
            <person name="Martin F.M."/>
        </authorList>
    </citation>
    <scope>NUCLEOTIDE SEQUENCE</scope>
    <source>
        <strain evidence="2">BED1</strain>
    </source>
</reference>
<dbReference type="AlphaFoldDB" id="A0AAD4GBW7"/>
<reference evidence="2" key="1">
    <citation type="submission" date="2019-10" db="EMBL/GenBank/DDBJ databases">
        <authorList>
            <consortium name="DOE Joint Genome Institute"/>
            <person name="Kuo A."/>
            <person name="Miyauchi S."/>
            <person name="Kiss E."/>
            <person name="Drula E."/>
            <person name="Kohler A."/>
            <person name="Sanchez-Garcia M."/>
            <person name="Andreopoulos B."/>
            <person name="Barry K.W."/>
            <person name="Bonito G."/>
            <person name="Buee M."/>
            <person name="Carver A."/>
            <person name="Chen C."/>
            <person name="Cichocki N."/>
            <person name="Clum A."/>
            <person name="Culley D."/>
            <person name="Crous P.W."/>
            <person name="Fauchery L."/>
            <person name="Girlanda M."/>
            <person name="Hayes R."/>
            <person name="Keri Z."/>
            <person name="LaButti K."/>
            <person name="Lipzen A."/>
            <person name="Lombard V."/>
            <person name="Magnuson J."/>
            <person name="Maillard F."/>
            <person name="Morin E."/>
            <person name="Murat C."/>
            <person name="Nolan M."/>
            <person name="Ohm R."/>
            <person name="Pangilinan J."/>
            <person name="Pereira M."/>
            <person name="Perotto S."/>
            <person name="Peter M."/>
            <person name="Riley R."/>
            <person name="Sitrit Y."/>
            <person name="Stielow B."/>
            <person name="Szollosi G."/>
            <person name="Zifcakova L."/>
            <person name="Stursova M."/>
            <person name="Spatafora J.W."/>
            <person name="Tedersoo L."/>
            <person name="Vaario L.-M."/>
            <person name="Yamada A."/>
            <person name="Yan M."/>
            <person name="Wang P."/>
            <person name="Xu J."/>
            <person name="Bruns T."/>
            <person name="Baldrian P."/>
            <person name="Vilgalys R."/>
            <person name="Henrissat B."/>
            <person name="Grigoriev I.V."/>
            <person name="Hibbett D."/>
            <person name="Nagy L.G."/>
            <person name="Martin F.M."/>
        </authorList>
    </citation>
    <scope>NUCLEOTIDE SEQUENCE</scope>
    <source>
        <strain evidence="2">BED1</strain>
    </source>
</reference>
<feature type="region of interest" description="Disordered" evidence="1">
    <location>
        <begin position="99"/>
        <end position="118"/>
    </location>
</feature>
<dbReference type="Proteomes" id="UP001194468">
    <property type="component" value="Unassembled WGS sequence"/>
</dbReference>
<evidence type="ECO:0000313" key="2">
    <source>
        <dbReference type="EMBL" id="KAF8436477.1"/>
    </source>
</evidence>
<proteinExistence type="predicted"/>
<feature type="region of interest" description="Disordered" evidence="1">
    <location>
        <begin position="1"/>
        <end position="25"/>
    </location>
</feature>
<name>A0AAD4GBW7_BOLED</name>
<keyword evidence="3" id="KW-1185">Reference proteome</keyword>
<protein>
    <submittedName>
        <fullName evidence="2">Uncharacterized protein</fullName>
    </submittedName>
</protein>
<accession>A0AAD4GBW7</accession>
<comment type="caution">
    <text evidence="2">The sequence shown here is derived from an EMBL/GenBank/DDBJ whole genome shotgun (WGS) entry which is preliminary data.</text>
</comment>
<sequence>MQRREVGAASVPQRRWNLGSSPPMRSAMMDQSVENVFSPMGSGGRPCLANDKRGNAVNDSAALVIPFIRCSRCRQPATEPREGDTVRLRRAFRSIAMTSRSAWSAKTIPPPHTIASTR</sequence>
<evidence type="ECO:0000313" key="3">
    <source>
        <dbReference type="Proteomes" id="UP001194468"/>
    </source>
</evidence>
<evidence type="ECO:0000256" key="1">
    <source>
        <dbReference type="SAM" id="MobiDB-lite"/>
    </source>
</evidence>
<dbReference type="EMBL" id="WHUW01000021">
    <property type="protein sequence ID" value="KAF8436477.1"/>
    <property type="molecule type" value="Genomic_DNA"/>
</dbReference>